<reference evidence="4 6" key="3">
    <citation type="submission" date="2024-08" db="EMBL/GenBank/DDBJ databases">
        <authorList>
            <person name="Wei W."/>
        </authorList>
    </citation>
    <scope>NUCLEOTIDE SEQUENCE [LARGE SCALE GENOMIC DNA]</scope>
    <source>
        <strain evidence="4 6">XU2</strain>
    </source>
</reference>
<sequence>MKLTRFLLFLLFLGTIAGCAPDKPLGRAYRNVNARFNGYFLARAKMEAVEARLEAAHVYDYNRILDILPPLDTTLLRSLAPDLDEVIKRASFPIARHPKSRWIDDCYVLIGKARYYQGEDAEAAKTFRFVQSTSPDRHARHEAMIWMMRLAMRQKDYDQAFSISEQFRKERMNETNGRELLLTRAQLAQIQNNLPLVIENLEKAIPFTDERDREARLRFILGQLYQATNQDAKAYTQFAKVLKKRPPYELGFYAHLNQAQVTELKDVEDQQKVEEFLLKLTRDDKNREYLDKIYYDLAKLELRQKEYPEALALLQKSAAASSTNRAQKAYSYLLAGQIYYENLQQYKLAQAYYDSTLQFLPPTTLGYEELADRRTVLTAFTQQIEIIRSEDSLQALAKLGAAERAQRVAEQINREKEQAAAAVLAAANATAGPRTQTATLPIGGSATQGSTWYFDNPAALSTARNDFLRTWGERPLQDNWRRITTTSGATPLTAGLVTGTTVDSSAQAAATAQKQAEYLAAIPVTPAQKQASDKRIEEALFTLGNIYQQRLREPQKAAETFQQLLERFPASAHASEVYYSLYVMAQAQQQSDKAGTYAQTLKQRFPTSKYSRLIDQPDFLRTYSVENKAAHALYDSAYALYEKEKYPETLAVLASLSQKYPQNDIQDQSAFLRALVTGRTQSPAVFRAAMEKFLIQYPESPLQPQAREFMNLYLRYESGELAKAPAPAAPVVRPEEAPTYKTERNKPHLFVVVHTGDSLPLRQLMTAYGTYNQRFHPKKNLTLDRVAFKDSTSLLLVRALPDFQSAQQYAKLQASRTSPLANLKGPKFATFVITEANLTLLRKLGDIAQYVDFFEKNYQ</sequence>
<dbReference type="AlphaFoldDB" id="A0A5M8Q862"/>
<keyword evidence="1" id="KW-0802">TPR repeat</keyword>
<dbReference type="EMBL" id="JBGOGF010000007">
    <property type="protein sequence ID" value="MFA1772390.1"/>
    <property type="molecule type" value="Genomic_DNA"/>
</dbReference>
<dbReference type="PROSITE" id="PS50005">
    <property type="entry name" value="TPR"/>
    <property type="match status" value="1"/>
</dbReference>
<evidence type="ECO:0000313" key="6">
    <source>
        <dbReference type="Proteomes" id="UP001570846"/>
    </source>
</evidence>
<accession>A0A5M8Q862</accession>
<organism evidence="3 5">
    <name type="scientific">Rufibacter glacialis</name>
    <dbReference type="NCBI Taxonomy" id="1259555"/>
    <lineage>
        <taxon>Bacteria</taxon>
        <taxon>Pseudomonadati</taxon>
        <taxon>Bacteroidota</taxon>
        <taxon>Cytophagia</taxon>
        <taxon>Cytophagales</taxon>
        <taxon>Hymenobacteraceae</taxon>
        <taxon>Rufibacter</taxon>
    </lineage>
</organism>
<dbReference type="Pfam" id="PF13174">
    <property type="entry name" value="TPR_6"/>
    <property type="match status" value="1"/>
</dbReference>
<dbReference type="SMART" id="SM00028">
    <property type="entry name" value="TPR"/>
    <property type="match status" value="5"/>
</dbReference>
<comment type="caution">
    <text evidence="3">The sequence shown here is derived from an EMBL/GenBank/DDBJ whole genome shotgun (WGS) entry which is preliminary data.</text>
</comment>
<keyword evidence="2" id="KW-0732">Signal</keyword>
<dbReference type="Gene3D" id="1.25.40.10">
    <property type="entry name" value="Tetratricopeptide repeat domain"/>
    <property type="match status" value="4"/>
</dbReference>
<dbReference type="OrthoDB" id="1522549at2"/>
<evidence type="ECO:0000256" key="2">
    <source>
        <dbReference type="SAM" id="SignalP"/>
    </source>
</evidence>
<name>A0A5M8Q862_9BACT</name>
<evidence type="ECO:0000313" key="3">
    <source>
        <dbReference type="EMBL" id="KAA6431056.1"/>
    </source>
</evidence>
<feature type="repeat" description="TPR" evidence="1">
    <location>
        <begin position="215"/>
        <end position="248"/>
    </location>
</feature>
<gene>
    <name evidence="4" type="ORF">ACD591_13900</name>
    <name evidence="3" type="ORF">FOE74_18325</name>
</gene>
<evidence type="ECO:0000313" key="4">
    <source>
        <dbReference type="EMBL" id="MFA1772390.1"/>
    </source>
</evidence>
<feature type="signal peptide" evidence="2">
    <location>
        <begin position="1"/>
        <end position="19"/>
    </location>
</feature>
<protein>
    <submittedName>
        <fullName evidence="3">Tetratricopeptide repeat protein</fullName>
    </submittedName>
</protein>
<evidence type="ECO:0000313" key="5">
    <source>
        <dbReference type="Proteomes" id="UP000323866"/>
    </source>
</evidence>
<dbReference type="InterPro" id="IPR019734">
    <property type="entry name" value="TPR_rpt"/>
</dbReference>
<proteinExistence type="predicted"/>
<dbReference type="PROSITE" id="PS51257">
    <property type="entry name" value="PROKAR_LIPOPROTEIN"/>
    <property type="match status" value="1"/>
</dbReference>
<evidence type="ECO:0000256" key="1">
    <source>
        <dbReference type="PROSITE-ProRule" id="PRU00339"/>
    </source>
</evidence>
<feature type="chain" id="PRO_5024271641" evidence="2">
    <location>
        <begin position="20"/>
        <end position="859"/>
    </location>
</feature>
<dbReference type="Proteomes" id="UP000323866">
    <property type="component" value="Unassembled WGS sequence"/>
</dbReference>
<dbReference type="EMBL" id="VKKZ01000024">
    <property type="protein sequence ID" value="KAA6431056.1"/>
    <property type="molecule type" value="Genomic_DNA"/>
</dbReference>
<dbReference type="SUPFAM" id="SSF81901">
    <property type="entry name" value="HCP-like"/>
    <property type="match status" value="1"/>
</dbReference>
<dbReference type="InterPro" id="IPR011990">
    <property type="entry name" value="TPR-like_helical_dom_sf"/>
</dbReference>
<reference evidence="3 5" key="1">
    <citation type="submission" date="2019-07" db="EMBL/GenBank/DDBJ databases">
        <authorList>
            <person name="Qu J.-H."/>
        </authorList>
    </citation>
    <scope>NUCLEOTIDE SEQUENCE [LARGE SCALE GENOMIC DNA]</scope>
    <source>
        <strain evidence="3 5">MDT1-10-3</strain>
    </source>
</reference>
<dbReference type="Proteomes" id="UP001570846">
    <property type="component" value="Unassembled WGS sequence"/>
</dbReference>
<reference evidence="3 5" key="2">
    <citation type="submission" date="2019-09" db="EMBL/GenBank/DDBJ databases">
        <title>A bacterium isolated from glacier soil.</title>
        <authorList>
            <person name="Liu Q."/>
        </authorList>
    </citation>
    <scope>NUCLEOTIDE SEQUENCE [LARGE SCALE GENOMIC DNA]</scope>
    <source>
        <strain evidence="3 5">MDT1-10-3</strain>
    </source>
</reference>
<dbReference type="RefSeq" id="WP_149100084.1">
    <property type="nucleotide sequence ID" value="NZ_BMMG01000007.1"/>
</dbReference>
<keyword evidence="6" id="KW-1185">Reference proteome</keyword>